<evidence type="ECO:0000256" key="5">
    <source>
        <dbReference type="ARBA" id="ARBA00023085"/>
    </source>
</evidence>
<evidence type="ECO:0000256" key="2">
    <source>
        <dbReference type="ARBA" id="ARBA00005184"/>
    </source>
</evidence>
<evidence type="ECO:0000313" key="8">
    <source>
        <dbReference type="EMBL" id="KHN22390.1"/>
    </source>
</evidence>
<evidence type="ECO:0000256" key="4">
    <source>
        <dbReference type="ARBA" id="ARBA00022801"/>
    </source>
</evidence>
<feature type="signal peptide" evidence="6">
    <location>
        <begin position="1"/>
        <end position="20"/>
    </location>
</feature>
<evidence type="ECO:0000256" key="3">
    <source>
        <dbReference type="ARBA" id="ARBA00022512"/>
    </source>
</evidence>
<dbReference type="Pfam" id="PF01095">
    <property type="entry name" value="Pectinesterase"/>
    <property type="match status" value="1"/>
</dbReference>
<keyword evidence="6" id="KW-0732">Signal</keyword>
<dbReference type="GO" id="GO:0042545">
    <property type="term" value="P:cell wall modification"/>
    <property type="evidence" value="ECO:0007669"/>
    <property type="project" value="InterPro"/>
</dbReference>
<organism evidence="8">
    <name type="scientific">Glycine soja</name>
    <name type="common">Wild soybean</name>
    <dbReference type="NCBI Taxonomy" id="3848"/>
    <lineage>
        <taxon>Eukaryota</taxon>
        <taxon>Viridiplantae</taxon>
        <taxon>Streptophyta</taxon>
        <taxon>Embryophyta</taxon>
        <taxon>Tracheophyta</taxon>
        <taxon>Spermatophyta</taxon>
        <taxon>Magnoliopsida</taxon>
        <taxon>eudicotyledons</taxon>
        <taxon>Gunneridae</taxon>
        <taxon>Pentapetalae</taxon>
        <taxon>rosids</taxon>
        <taxon>fabids</taxon>
        <taxon>Fabales</taxon>
        <taxon>Fabaceae</taxon>
        <taxon>Papilionoideae</taxon>
        <taxon>50 kb inversion clade</taxon>
        <taxon>NPAAA clade</taxon>
        <taxon>indigoferoid/millettioid clade</taxon>
        <taxon>Phaseoleae</taxon>
        <taxon>Glycine</taxon>
        <taxon>Glycine subgen. Soja</taxon>
    </lineage>
</organism>
<comment type="pathway">
    <text evidence="2">Glycan metabolism; pectin degradation; 2-dehydro-3-deoxy-D-gluconate from pectin: step 1/5.</text>
</comment>
<feature type="chain" id="PRO_5011115635" evidence="6">
    <location>
        <begin position="21"/>
        <end position="324"/>
    </location>
</feature>
<keyword evidence="3" id="KW-0964">Secreted</keyword>
<proteinExistence type="predicted"/>
<dbReference type="PANTHER" id="PTHR31707">
    <property type="entry name" value="PECTINESTERASE"/>
    <property type="match status" value="1"/>
</dbReference>
<dbReference type="InterPro" id="IPR012334">
    <property type="entry name" value="Pectin_lyas_fold"/>
</dbReference>
<feature type="domain" description="Pectinesterase catalytic" evidence="7">
    <location>
        <begin position="22"/>
        <end position="309"/>
    </location>
</feature>
<dbReference type="FunFam" id="2.160.20.10:FF:000052">
    <property type="entry name" value="Pectinesterase"/>
    <property type="match status" value="1"/>
</dbReference>
<dbReference type="GO" id="GO:0045490">
    <property type="term" value="P:pectin catabolic process"/>
    <property type="evidence" value="ECO:0007669"/>
    <property type="project" value="UniProtKB-UniPathway"/>
</dbReference>
<comment type="subcellular location">
    <subcellularLocation>
        <location evidence="1">Secreted</location>
        <location evidence="1">Cell wall</location>
    </subcellularLocation>
</comment>
<dbReference type="UniPathway" id="UPA00545">
    <property type="reaction ID" value="UER00823"/>
</dbReference>
<dbReference type="EMBL" id="KN657306">
    <property type="protein sequence ID" value="KHN22390.1"/>
    <property type="molecule type" value="Genomic_DNA"/>
</dbReference>
<dbReference type="SUPFAM" id="SSF51126">
    <property type="entry name" value="Pectin lyase-like"/>
    <property type="match status" value="1"/>
</dbReference>
<dbReference type="Gene3D" id="2.160.20.10">
    <property type="entry name" value="Single-stranded right-handed beta-helix, Pectin lyase-like"/>
    <property type="match status" value="1"/>
</dbReference>
<evidence type="ECO:0000259" key="7">
    <source>
        <dbReference type="Pfam" id="PF01095"/>
    </source>
</evidence>
<accession>A0A0B2QLN1</accession>
<protein>
    <submittedName>
        <fullName evidence="8">Putative pectinesterase/pectinesterase inhibitor 22</fullName>
        <ecNumber evidence="8">3.1.1.11</ecNumber>
    </submittedName>
</protein>
<name>A0A0B2QLN1_GLYSO</name>
<keyword evidence="5" id="KW-0063">Aspartyl esterase</keyword>
<evidence type="ECO:0000256" key="1">
    <source>
        <dbReference type="ARBA" id="ARBA00004191"/>
    </source>
</evidence>
<keyword evidence="4 8" id="KW-0378">Hydrolase</keyword>
<keyword evidence="3" id="KW-0134">Cell wall</keyword>
<evidence type="ECO:0000256" key="6">
    <source>
        <dbReference type="SAM" id="SignalP"/>
    </source>
</evidence>
<dbReference type="EC" id="3.1.1.11" evidence="8"/>
<dbReference type="AlphaFoldDB" id="A0A0B2QLN1"/>
<dbReference type="InterPro" id="IPR011050">
    <property type="entry name" value="Pectin_lyase_fold/virulence"/>
</dbReference>
<sequence>MDSTTAVLLIFVSVLVCCHSTVIVSKDGSGNYTTVSEAIMKAPDMSDKPYTIHVRAGTYEEYVTIPAKKTNIKLVGDGPHLTKLVGYQNGSTIDVRGDGFMAEKMGFENWAGLKASAAVAAVAVRNEAKKSVFFECSIQGVQDTLWAVSGSQFYKNCDIYGTVDFIYGNAAAVFQDCMLYARYSEYVTFTAQSREDPKEKTGFSFQRCKFTMSPQDSARKSKVLRATLGRPLRAYSTVAIFHSYIDSMLDPKGWEPMPHQPTDKVTYIEFHNFGPGSKTDHRVDWPGVKVLSRPTPSAHYFTASYLLDADSWIPSTGVPFDNLL</sequence>
<dbReference type="InterPro" id="IPR000070">
    <property type="entry name" value="Pectinesterase_cat"/>
</dbReference>
<gene>
    <name evidence="8" type="ORF">glysoja_024899</name>
</gene>
<dbReference type="GO" id="GO:0030599">
    <property type="term" value="F:pectinesterase activity"/>
    <property type="evidence" value="ECO:0007669"/>
    <property type="project" value="UniProtKB-EC"/>
</dbReference>
<reference evidence="8" key="1">
    <citation type="submission" date="2014-07" db="EMBL/GenBank/DDBJ databases">
        <title>Identification of a novel salt tolerance gene in wild soybean by whole-genome sequencing.</title>
        <authorList>
            <person name="Lam H.-M."/>
            <person name="Qi X."/>
            <person name="Li M.-W."/>
            <person name="Liu X."/>
            <person name="Xie M."/>
            <person name="Ni M."/>
            <person name="Xu X."/>
        </authorList>
    </citation>
    <scope>NUCLEOTIDE SEQUENCE [LARGE SCALE GENOMIC DNA]</scope>
    <source>
        <tissue evidence="8">Root</tissue>
    </source>
</reference>
<dbReference type="Proteomes" id="UP000053555">
    <property type="component" value="Unassembled WGS sequence"/>
</dbReference>